<dbReference type="CDD" id="cd09992">
    <property type="entry name" value="HDAC_classII"/>
    <property type="match status" value="1"/>
</dbReference>
<dbReference type="RefSeq" id="WP_073375913.1">
    <property type="nucleotide sequence ID" value="NZ_FQXS01000011.1"/>
</dbReference>
<comment type="similarity">
    <text evidence="1">Belongs to the histone deacetylase family.</text>
</comment>
<proteinExistence type="inferred from homology"/>
<dbReference type="Pfam" id="PF00850">
    <property type="entry name" value="Hist_deacetyl"/>
    <property type="match status" value="1"/>
</dbReference>
<keyword evidence="4" id="KW-1185">Reference proteome</keyword>
<dbReference type="OrthoDB" id="9808367at2"/>
<dbReference type="InterPro" id="IPR000286">
    <property type="entry name" value="HDACs"/>
</dbReference>
<gene>
    <name evidence="3" type="ORF">SAMN02745124_02165</name>
</gene>
<dbReference type="SUPFAM" id="SSF52768">
    <property type="entry name" value="Arginase/deacetylase"/>
    <property type="match status" value="1"/>
</dbReference>
<dbReference type="InterPro" id="IPR023801">
    <property type="entry name" value="His_deacetylse_dom"/>
</dbReference>
<dbReference type="InterPro" id="IPR037138">
    <property type="entry name" value="His_deacetylse_dom_sf"/>
</dbReference>
<dbReference type="Proteomes" id="UP000184139">
    <property type="component" value="Unassembled WGS sequence"/>
</dbReference>
<dbReference type="PANTHER" id="PTHR10625">
    <property type="entry name" value="HISTONE DEACETYLASE HDAC1-RELATED"/>
    <property type="match status" value="1"/>
</dbReference>
<evidence type="ECO:0000313" key="4">
    <source>
        <dbReference type="Proteomes" id="UP000184139"/>
    </source>
</evidence>
<dbReference type="PRINTS" id="PR01270">
    <property type="entry name" value="HDASUPER"/>
</dbReference>
<dbReference type="STRING" id="1121409.SAMN02745124_02165"/>
<sequence length="332" mass="36254">MAVHRGVTIITDSAYFDHDTGGFGHPENPVRLEVIMDALVASPILPRLDFIAPVPATREQLLSAHREEWLFRLEEVVLSGRSHVDHSDNQVCYESYRVACHAAGAGIAGVDLLEGGGAGQVFCMVRPPGHHAEATRPFGFCFLNNCVIAARHWQLTYGRQRILILDFDAHHGNGIQSAFEREAGSYYISVHEHPSFSYPGTGYSDEVGFDEGRGTIVNLPLKPGAGDAALLDLFVRKIEPRIVAWKPDAIIVAAGFDGHRLDDMSGLQFSTEVYGTLGGIIHRWGELYTGGRVLSVLEGGYELSVLGHSVEAYLRGLLDGADTCKATTKRRC</sequence>
<dbReference type="PANTHER" id="PTHR10625:SF10">
    <property type="entry name" value="HISTONE DEACETYLASE HDAC1"/>
    <property type="match status" value="1"/>
</dbReference>
<dbReference type="GO" id="GO:0040029">
    <property type="term" value="P:epigenetic regulation of gene expression"/>
    <property type="evidence" value="ECO:0007669"/>
    <property type="project" value="TreeGrafter"/>
</dbReference>
<evidence type="ECO:0000256" key="1">
    <source>
        <dbReference type="ARBA" id="ARBA00005947"/>
    </source>
</evidence>
<dbReference type="EMBL" id="FQXS01000011">
    <property type="protein sequence ID" value="SHH83987.1"/>
    <property type="molecule type" value="Genomic_DNA"/>
</dbReference>
<dbReference type="InterPro" id="IPR023696">
    <property type="entry name" value="Ureohydrolase_dom_sf"/>
</dbReference>
<organism evidence="3 4">
    <name type="scientific">Desulfofustis glycolicus DSM 9705</name>
    <dbReference type="NCBI Taxonomy" id="1121409"/>
    <lineage>
        <taxon>Bacteria</taxon>
        <taxon>Pseudomonadati</taxon>
        <taxon>Thermodesulfobacteriota</taxon>
        <taxon>Desulfobulbia</taxon>
        <taxon>Desulfobulbales</taxon>
        <taxon>Desulfocapsaceae</taxon>
        <taxon>Desulfofustis</taxon>
    </lineage>
</organism>
<accession>A0A1M5W946</accession>
<dbReference type="Gene3D" id="3.40.800.20">
    <property type="entry name" value="Histone deacetylase domain"/>
    <property type="match status" value="1"/>
</dbReference>
<dbReference type="GO" id="GO:0004407">
    <property type="term" value="F:histone deacetylase activity"/>
    <property type="evidence" value="ECO:0007669"/>
    <property type="project" value="TreeGrafter"/>
</dbReference>
<evidence type="ECO:0000313" key="3">
    <source>
        <dbReference type="EMBL" id="SHH83987.1"/>
    </source>
</evidence>
<dbReference type="AlphaFoldDB" id="A0A1M5W946"/>
<reference evidence="3 4" key="1">
    <citation type="submission" date="2016-11" db="EMBL/GenBank/DDBJ databases">
        <authorList>
            <person name="Jaros S."/>
            <person name="Januszkiewicz K."/>
            <person name="Wedrychowicz H."/>
        </authorList>
    </citation>
    <scope>NUCLEOTIDE SEQUENCE [LARGE SCALE GENOMIC DNA]</scope>
    <source>
        <strain evidence="3 4">DSM 9705</strain>
    </source>
</reference>
<evidence type="ECO:0000259" key="2">
    <source>
        <dbReference type="Pfam" id="PF00850"/>
    </source>
</evidence>
<protein>
    <submittedName>
        <fullName evidence="3">Acetoin utilization deacetylase AcuC</fullName>
    </submittedName>
</protein>
<name>A0A1M5W946_9BACT</name>
<feature type="domain" description="Histone deacetylase" evidence="2">
    <location>
        <begin position="25"/>
        <end position="316"/>
    </location>
</feature>